<dbReference type="STRING" id="573321.SAMN04488505_1011046"/>
<reference evidence="2 3" key="1">
    <citation type="submission" date="2016-10" db="EMBL/GenBank/DDBJ databases">
        <authorList>
            <person name="de Groot N.N."/>
        </authorList>
    </citation>
    <scope>NUCLEOTIDE SEQUENCE [LARGE SCALE GENOMIC DNA]</scope>
    <source>
        <strain evidence="2 3">DSM 21039</strain>
    </source>
</reference>
<dbReference type="RefSeq" id="WP_143080914.1">
    <property type="nucleotide sequence ID" value="NZ_FOBB01000001.1"/>
</dbReference>
<dbReference type="PROSITE" id="PS51257">
    <property type="entry name" value="PROKAR_LIPOPROTEIN"/>
    <property type="match status" value="1"/>
</dbReference>
<dbReference type="OrthoDB" id="675642at2"/>
<sequence length="143" mass="16471">MNKLLIGCMLIALLACRENRAQQEKKEEMKEGIEKIGNDIKETAHAAADYLEEQKKKAADDLEERKKEIDEKMATLRSDSTSRGAEARKKLNGLRNDINSKLHDLKNASAETWDSTQLKIDTLLKKSDKEWTNFKQDFKDLFQ</sequence>
<dbReference type="EMBL" id="FOBB01000001">
    <property type="protein sequence ID" value="SEK87246.1"/>
    <property type="molecule type" value="Genomic_DNA"/>
</dbReference>
<dbReference type="Proteomes" id="UP000198984">
    <property type="component" value="Unassembled WGS sequence"/>
</dbReference>
<dbReference type="Gene3D" id="1.20.5.1230">
    <property type="entry name" value="Apolipoprotein A-I"/>
    <property type="match status" value="1"/>
</dbReference>
<protein>
    <submittedName>
        <fullName evidence="2">Uncharacterized protein</fullName>
    </submittedName>
</protein>
<name>A0A1H7KL58_9BACT</name>
<proteinExistence type="predicted"/>
<evidence type="ECO:0000313" key="3">
    <source>
        <dbReference type="Proteomes" id="UP000198984"/>
    </source>
</evidence>
<evidence type="ECO:0000313" key="2">
    <source>
        <dbReference type="EMBL" id="SEK87246.1"/>
    </source>
</evidence>
<gene>
    <name evidence="2" type="ORF">SAMN04488505_1011046</name>
</gene>
<evidence type="ECO:0000256" key="1">
    <source>
        <dbReference type="SAM" id="MobiDB-lite"/>
    </source>
</evidence>
<keyword evidence="3" id="KW-1185">Reference proteome</keyword>
<dbReference type="AlphaFoldDB" id="A0A1H7KL58"/>
<accession>A0A1H7KL58</accession>
<organism evidence="2 3">
    <name type="scientific">Chitinophaga rupis</name>
    <dbReference type="NCBI Taxonomy" id="573321"/>
    <lineage>
        <taxon>Bacteria</taxon>
        <taxon>Pseudomonadati</taxon>
        <taxon>Bacteroidota</taxon>
        <taxon>Chitinophagia</taxon>
        <taxon>Chitinophagales</taxon>
        <taxon>Chitinophagaceae</taxon>
        <taxon>Chitinophaga</taxon>
    </lineage>
</organism>
<feature type="region of interest" description="Disordered" evidence="1">
    <location>
        <begin position="72"/>
        <end position="92"/>
    </location>
</feature>